<sequence length="186" mass="20620">MHNITQPSTTKVDTSHNCIDEIENCALYQSMGACHALPQQQDQYEVAFKCQKTCDRCHETYQPLTAVPTTIGTTRARLLCHVCGDYENNNPCSPVSISLGPSVLCPAGSYCMTDVIEKEGNTDMYKRCVNETVCKTLWLAHTSDQDHCMQYDSAVPSWDLTCHFCCTSNGCNQGLIPQKSTLYTAS</sequence>
<dbReference type="OrthoDB" id="6145273at2759"/>
<dbReference type="Proteomes" id="UP000694844">
    <property type="component" value="Chromosome 3"/>
</dbReference>
<feature type="domain" description="ShKT" evidence="2">
    <location>
        <begin position="18"/>
        <end position="57"/>
    </location>
</feature>
<evidence type="ECO:0000256" key="1">
    <source>
        <dbReference type="PROSITE-ProRule" id="PRU01005"/>
    </source>
</evidence>
<dbReference type="KEGG" id="cvn:111124923"/>
<dbReference type="InterPro" id="IPR003582">
    <property type="entry name" value="ShKT_dom"/>
</dbReference>
<dbReference type="AlphaFoldDB" id="A0A8B8D8R7"/>
<gene>
    <name evidence="4" type="primary">LOC111124923</name>
</gene>
<proteinExistence type="predicted"/>
<protein>
    <submittedName>
        <fullName evidence="4">Uncharacterized protein LOC111124923</fullName>
    </submittedName>
</protein>
<comment type="caution">
    <text evidence="1">Lacks conserved residue(s) required for the propagation of feature annotation.</text>
</comment>
<reference evidence="4" key="1">
    <citation type="submission" date="2025-08" db="UniProtKB">
        <authorList>
            <consortium name="RefSeq"/>
        </authorList>
    </citation>
    <scope>IDENTIFICATION</scope>
    <source>
        <tissue evidence="4">Whole sample</tissue>
    </source>
</reference>
<accession>A0A8B8D8R7</accession>
<dbReference type="GeneID" id="111124923"/>
<dbReference type="RefSeq" id="XP_022323939.1">
    <property type="nucleotide sequence ID" value="XM_022468231.1"/>
</dbReference>
<evidence type="ECO:0000313" key="3">
    <source>
        <dbReference type="Proteomes" id="UP000694844"/>
    </source>
</evidence>
<keyword evidence="3" id="KW-1185">Reference proteome</keyword>
<organism evidence="3 4">
    <name type="scientific">Crassostrea virginica</name>
    <name type="common">Eastern oyster</name>
    <dbReference type="NCBI Taxonomy" id="6565"/>
    <lineage>
        <taxon>Eukaryota</taxon>
        <taxon>Metazoa</taxon>
        <taxon>Spiralia</taxon>
        <taxon>Lophotrochozoa</taxon>
        <taxon>Mollusca</taxon>
        <taxon>Bivalvia</taxon>
        <taxon>Autobranchia</taxon>
        <taxon>Pteriomorphia</taxon>
        <taxon>Ostreida</taxon>
        <taxon>Ostreoidea</taxon>
        <taxon>Ostreidae</taxon>
        <taxon>Crassostrea</taxon>
    </lineage>
</organism>
<name>A0A8B8D8R7_CRAVI</name>
<evidence type="ECO:0000313" key="4">
    <source>
        <dbReference type="RefSeq" id="XP_022323939.1"/>
    </source>
</evidence>
<dbReference type="SMART" id="SM00254">
    <property type="entry name" value="ShKT"/>
    <property type="match status" value="1"/>
</dbReference>
<evidence type="ECO:0000259" key="2">
    <source>
        <dbReference type="PROSITE" id="PS51670"/>
    </source>
</evidence>
<dbReference type="PROSITE" id="PS51670">
    <property type="entry name" value="SHKT"/>
    <property type="match status" value="1"/>
</dbReference>